<sequence length="54" mass="5861">MKFTVCKNVKSFADVFPIPVDIKISRSNVPNAQVASKLMASVLPETTLKAGVIR</sequence>
<dbReference type="EMBL" id="BRVP01000004">
    <property type="protein sequence ID" value="GLB51593.1"/>
    <property type="molecule type" value="Genomic_DNA"/>
</dbReference>
<evidence type="ECO:0000313" key="1">
    <source>
        <dbReference type="EMBL" id="GLB51593.1"/>
    </source>
</evidence>
<dbReference type="Proteomes" id="UP001143545">
    <property type="component" value="Unassembled WGS sequence"/>
</dbReference>
<organism evidence="1 2">
    <name type="scientific">Neptunitalea chrysea</name>
    <dbReference type="NCBI Taxonomy" id="1647581"/>
    <lineage>
        <taxon>Bacteria</taxon>
        <taxon>Pseudomonadati</taxon>
        <taxon>Bacteroidota</taxon>
        <taxon>Flavobacteriia</taxon>
        <taxon>Flavobacteriales</taxon>
        <taxon>Flavobacteriaceae</taxon>
        <taxon>Neptunitalea</taxon>
    </lineage>
</organism>
<protein>
    <submittedName>
        <fullName evidence="1">Uncharacterized protein</fullName>
    </submittedName>
</protein>
<proteinExistence type="predicted"/>
<evidence type="ECO:0000313" key="2">
    <source>
        <dbReference type="Proteomes" id="UP001143545"/>
    </source>
</evidence>
<accession>A0A9W6EVI9</accession>
<gene>
    <name evidence="1" type="ORF">NBRC110019_06320</name>
</gene>
<comment type="caution">
    <text evidence="1">The sequence shown here is derived from an EMBL/GenBank/DDBJ whole genome shotgun (WGS) entry which is preliminary data.</text>
</comment>
<name>A0A9W6EVI9_9FLAO</name>
<keyword evidence="2" id="KW-1185">Reference proteome</keyword>
<dbReference type="AlphaFoldDB" id="A0A9W6EVI9"/>
<reference evidence="1" key="1">
    <citation type="submission" date="2022-07" db="EMBL/GenBank/DDBJ databases">
        <title>Taxonomy of Novel Oxalotrophic and Methylotrophic Bacteria.</title>
        <authorList>
            <person name="Sahin N."/>
            <person name="Tani A."/>
        </authorList>
    </citation>
    <scope>NUCLEOTIDE SEQUENCE</scope>
    <source>
        <strain evidence="1">AM327</strain>
    </source>
</reference>